<dbReference type="Proteomes" id="UP000244384">
    <property type="component" value="Chromosome"/>
</dbReference>
<sequence length="317" mass="33805">MGQRAWTTNEADLLTIRFLDWVASHNDGNLIHDALAFYEDSGTPTEAEKGSLIAVVKDLDARGLITGEQSMGGWATYGAVLTPAGRQLVRDRTERRASRRARSVTARDALLDWMYENTNDEINEAPEIDTFSGTVHAHVEADPFTEPEITAAATFLRDEDFVTGIRVGFGPPVIRPRVTAKGQRAVTSGAYTTEPAASASSTHNTVNVHGGNYGQAGAGQIVTQEQTVGADLEHLPDLLAAVHDALSGLPENEISGAEAYLTMIEAMAASDEPNRGVLEVAGRGLANLGDKATNAITGASIRTLWLYLASRFGFPAG</sequence>
<dbReference type="AlphaFoldDB" id="A0A2S0WHR4"/>
<organism evidence="1 2">
    <name type="scientific">Aeromicrobium chenweiae</name>
    <dbReference type="NCBI Taxonomy" id="2079793"/>
    <lineage>
        <taxon>Bacteria</taxon>
        <taxon>Bacillati</taxon>
        <taxon>Actinomycetota</taxon>
        <taxon>Actinomycetes</taxon>
        <taxon>Propionibacteriales</taxon>
        <taxon>Nocardioidaceae</taxon>
        <taxon>Aeromicrobium</taxon>
    </lineage>
</organism>
<dbReference type="RefSeq" id="WP_108576514.1">
    <property type="nucleotide sequence ID" value="NZ_CP026952.1"/>
</dbReference>
<proteinExistence type="predicted"/>
<dbReference type="EMBL" id="CP026952">
    <property type="protein sequence ID" value="AWB90868.1"/>
    <property type="molecule type" value="Genomic_DNA"/>
</dbReference>
<accession>A0A5F2EVE3</accession>
<dbReference type="KEGG" id="aez:C3E78_00710"/>
<gene>
    <name evidence="1" type="ORF">C3E78_00710</name>
</gene>
<name>A0A2S0WHR4_9ACTN</name>
<evidence type="ECO:0000313" key="1">
    <source>
        <dbReference type="EMBL" id="AWB90868.1"/>
    </source>
</evidence>
<accession>A0A2S0WHR4</accession>
<keyword evidence="2" id="KW-1185">Reference proteome</keyword>
<reference evidence="2" key="1">
    <citation type="submission" date="2018-01" db="EMBL/GenBank/DDBJ databases">
        <authorList>
            <person name="Li J."/>
        </authorList>
    </citation>
    <scope>NUCLEOTIDE SEQUENCE [LARGE SCALE GENOMIC DNA]</scope>
    <source>
        <strain evidence="2">592</strain>
    </source>
</reference>
<evidence type="ECO:0000313" key="2">
    <source>
        <dbReference type="Proteomes" id="UP000244384"/>
    </source>
</evidence>
<protein>
    <submittedName>
        <fullName evidence="1">Uncharacterized protein</fullName>
    </submittedName>
</protein>